<gene>
    <name evidence="2" type="primary">LOC112681364</name>
</gene>
<reference evidence="2" key="1">
    <citation type="submission" date="2025-08" db="UniProtKB">
        <authorList>
            <consortium name="RefSeq"/>
        </authorList>
    </citation>
    <scope>IDENTIFICATION</scope>
    <source>
        <tissue evidence="2">Whole body</tissue>
    </source>
</reference>
<protein>
    <submittedName>
        <fullName evidence="2">Uncharacterized protein LOC112681364</fullName>
    </submittedName>
</protein>
<sequence length="155" mass="17051">MATRKIFTRFFNRAQPWPNDQVNTEKNIEGMVNPAENGTTVTRHDETDRVTVVSSIEDVCAADPENRIDLSSKSGLDNGVDQISNFNNDASDIVADEVIQAADDPKPIKKETIVERIAIAQRVDGQCISVVNEQSHGNATVDESKTTSVLHNIED</sequence>
<accession>A0A8B8FAN4</accession>
<proteinExistence type="predicted"/>
<dbReference type="GeneID" id="112681364"/>
<evidence type="ECO:0000313" key="1">
    <source>
        <dbReference type="Proteomes" id="UP000694846"/>
    </source>
</evidence>
<organism evidence="1 2">
    <name type="scientific">Sipha flava</name>
    <name type="common">yellow sugarcane aphid</name>
    <dbReference type="NCBI Taxonomy" id="143950"/>
    <lineage>
        <taxon>Eukaryota</taxon>
        <taxon>Metazoa</taxon>
        <taxon>Ecdysozoa</taxon>
        <taxon>Arthropoda</taxon>
        <taxon>Hexapoda</taxon>
        <taxon>Insecta</taxon>
        <taxon>Pterygota</taxon>
        <taxon>Neoptera</taxon>
        <taxon>Paraneoptera</taxon>
        <taxon>Hemiptera</taxon>
        <taxon>Sternorrhyncha</taxon>
        <taxon>Aphidomorpha</taxon>
        <taxon>Aphidoidea</taxon>
        <taxon>Aphididae</taxon>
        <taxon>Sipha</taxon>
    </lineage>
</organism>
<keyword evidence="1" id="KW-1185">Reference proteome</keyword>
<dbReference type="RefSeq" id="XP_025407410.1">
    <property type="nucleotide sequence ID" value="XM_025551625.1"/>
</dbReference>
<dbReference type="AlphaFoldDB" id="A0A8B8FAN4"/>
<evidence type="ECO:0000313" key="2">
    <source>
        <dbReference type="RefSeq" id="XP_025407410.1"/>
    </source>
</evidence>
<dbReference type="Proteomes" id="UP000694846">
    <property type="component" value="Unplaced"/>
</dbReference>
<name>A0A8B8FAN4_9HEMI</name>